<feature type="compositionally biased region" description="Pro residues" evidence="4">
    <location>
        <begin position="178"/>
        <end position="197"/>
    </location>
</feature>
<keyword evidence="1" id="KW-0677">Repeat</keyword>
<feature type="compositionally biased region" description="Basic and acidic residues" evidence="4">
    <location>
        <begin position="144"/>
        <end position="155"/>
    </location>
</feature>
<accession>A0A7S4A937</accession>
<dbReference type="EMBL" id="HBIW01026147">
    <property type="protein sequence ID" value="CAE0707095.1"/>
    <property type="molecule type" value="Transcribed_RNA"/>
</dbReference>
<feature type="repeat" description="ANK" evidence="3">
    <location>
        <begin position="34"/>
        <end position="66"/>
    </location>
</feature>
<sequence length="197" mass="21423">MTTDGFLAVRNGNLPLLKHLIAEKKTSLTHTRWSGMTLLHRAADVAQVEIIKYLMELGADASAKTFRGGDTPLHLAVSAGHEKAAMALLEGGAPWVPSKQKPKMAVNNRGETPMRTAVRKGYQLMAQRLELQYYILDGQRQKAKAAEARARKSREPTPNPTPRPPPINEERSEATGPPWVPEPSLPEAAPPAPAGIS</sequence>
<feature type="compositionally biased region" description="Pro residues" evidence="4">
    <location>
        <begin position="157"/>
        <end position="167"/>
    </location>
</feature>
<evidence type="ECO:0000313" key="6">
    <source>
        <dbReference type="EMBL" id="CAH0380102.1"/>
    </source>
</evidence>
<dbReference type="SUPFAM" id="SSF48403">
    <property type="entry name" value="Ankyrin repeat"/>
    <property type="match status" value="1"/>
</dbReference>
<dbReference type="OrthoDB" id="194358at2759"/>
<dbReference type="PROSITE" id="PS50297">
    <property type="entry name" value="ANK_REP_REGION"/>
    <property type="match status" value="2"/>
</dbReference>
<dbReference type="Gene3D" id="1.25.40.20">
    <property type="entry name" value="Ankyrin repeat-containing domain"/>
    <property type="match status" value="1"/>
</dbReference>
<dbReference type="InterPro" id="IPR050889">
    <property type="entry name" value="Dendritic_Spine_Reg/Scaffold"/>
</dbReference>
<evidence type="ECO:0000313" key="7">
    <source>
        <dbReference type="Proteomes" id="UP000789595"/>
    </source>
</evidence>
<keyword evidence="2 3" id="KW-0040">ANK repeat</keyword>
<dbReference type="InterPro" id="IPR002110">
    <property type="entry name" value="Ankyrin_rpt"/>
</dbReference>
<dbReference type="AlphaFoldDB" id="A0A7S4A937"/>
<evidence type="ECO:0000256" key="3">
    <source>
        <dbReference type="PROSITE-ProRule" id="PRU00023"/>
    </source>
</evidence>
<reference evidence="6" key="2">
    <citation type="submission" date="2021-11" db="EMBL/GenBank/DDBJ databases">
        <authorList>
            <consortium name="Genoscope - CEA"/>
            <person name="William W."/>
        </authorList>
    </citation>
    <scope>NUCLEOTIDE SEQUENCE</scope>
</reference>
<evidence type="ECO:0000256" key="4">
    <source>
        <dbReference type="SAM" id="MobiDB-lite"/>
    </source>
</evidence>
<name>A0A7S4A937_9STRA</name>
<feature type="region of interest" description="Disordered" evidence="4">
    <location>
        <begin position="143"/>
        <end position="197"/>
    </location>
</feature>
<reference evidence="5" key="1">
    <citation type="submission" date="2021-01" db="EMBL/GenBank/DDBJ databases">
        <authorList>
            <person name="Corre E."/>
            <person name="Pelletier E."/>
            <person name="Niang G."/>
            <person name="Scheremetjew M."/>
            <person name="Finn R."/>
            <person name="Kale V."/>
            <person name="Holt S."/>
            <person name="Cochrane G."/>
            <person name="Meng A."/>
            <person name="Brown T."/>
            <person name="Cohen L."/>
        </authorList>
    </citation>
    <scope>NUCLEOTIDE SEQUENCE</scope>
    <source>
        <strain evidence="5">CCMP1756</strain>
    </source>
</reference>
<dbReference type="Pfam" id="PF12796">
    <property type="entry name" value="Ank_2"/>
    <property type="match status" value="1"/>
</dbReference>
<evidence type="ECO:0000256" key="1">
    <source>
        <dbReference type="ARBA" id="ARBA00022737"/>
    </source>
</evidence>
<proteinExistence type="predicted"/>
<dbReference type="SMART" id="SM00248">
    <property type="entry name" value="ANK"/>
    <property type="match status" value="2"/>
</dbReference>
<dbReference type="PANTHER" id="PTHR24166:SF48">
    <property type="entry name" value="PROTEIN VAPYRIN"/>
    <property type="match status" value="1"/>
</dbReference>
<gene>
    <name evidence="5" type="ORF">PCAL00307_LOCUS22546</name>
    <name evidence="6" type="ORF">PECAL_6P17420</name>
</gene>
<dbReference type="EMBL" id="CAKKNE010000006">
    <property type="protein sequence ID" value="CAH0380102.1"/>
    <property type="molecule type" value="Genomic_DNA"/>
</dbReference>
<dbReference type="InterPro" id="IPR036770">
    <property type="entry name" value="Ankyrin_rpt-contain_sf"/>
</dbReference>
<organism evidence="5">
    <name type="scientific">Pelagomonas calceolata</name>
    <dbReference type="NCBI Taxonomy" id="35677"/>
    <lineage>
        <taxon>Eukaryota</taxon>
        <taxon>Sar</taxon>
        <taxon>Stramenopiles</taxon>
        <taxon>Ochrophyta</taxon>
        <taxon>Pelagophyceae</taxon>
        <taxon>Pelagomonadales</taxon>
        <taxon>Pelagomonadaceae</taxon>
        <taxon>Pelagomonas</taxon>
    </lineage>
</organism>
<evidence type="ECO:0000256" key="2">
    <source>
        <dbReference type="ARBA" id="ARBA00023043"/>
    </source>
</evidence>
<evidence type="ECO:0000313" key="5">
    <source>
        <dbReference type="EMBL" id="CAE0707095.1"/>
    </source>
</evidence>
<protein>
    <submittedName>
        <fullName evidence="5">Uncharacterized protein</fullName>
    </submittedName>
</protein>
<dbReference type="PROSITE" id="PS50088">
    <property type="entry name" value="ANK_REPEAT"/>
    <property type="match status" value="2"/>
</dbReference>
<dbReference type="PANTHER" id="PTHR24166">
    <property type="entry name" value="ROLLING PEBBLES, ISOFORM B"/>
    <property type="match status" value="1"/>
</dbReference>
<keyword evidence="7" id="KW-1185">Reference proteome</keyword>
<feature type="repeat" description="ANK" evidence="3">
    <location>
        <begin position="68"/>
        <end position="93"/>
    </location>
</feature>
<dbReference type="Proteomes" id="UP000789595">
    <property type="component" value="Unassembled WGS sequence"/>
</dbReference>